<evidence type="ECO:0000256" key="1">
    <source>
        <dbReference type="SAM" id="Phobius"/>
    </source>
</evidence>
<dbReference type="Proteomes" id="UP001500016">
    <property type="component" value="Unassembled WGS sequence"/>
</dbReference>
<accession>A0ABP5HAT8</accession>
<reference evidence="3" key="1">
    <citation type="journal article" date="2019" name="Int. J. Syst. Evol. Microbiol.">
        <title>The Global Catalogue of Microorganisms (GCM) 10K type strain sequencing project: providing services to taxonomists for standard genome sequencing and annotation.</title>
        <authorList>
            <consortium name="The Broad Institute Genomics Platform"/>
            <consortium name="The Broad Institute Genome Sequencing Center for Infectious Disease"/>
            <person name="Wu L."/>
            <person name="Ma J."/>
        </authorList>
    </citation>
    <scope>NUCLEOTIDE SEQUENCE [LARGE SCALE GENOMIC DNA]</scope>
    <source>
        <strain evidence="3">JCM 15478</strain>
    </source>
</reference>
<evidence type="ECO:0000313" key="2">
    <source>
        <dbReference type="EMBL" id="GAA2068531.1"/>
    </source>
</evidence>
<evidence type="ECO:0008006" key="4">
    <source>
        <dbReference type="Google" id="ProtNLM"/>
    </source>
</evidence>
<protein>
    <recommendedName>
        <fullName evidence="4">Lipoprotein</fullName>
    </recommendedName>
</protein>
<evidence type="ECO:0000313" key="3">
    <source>
        <dbReference type="Proteomes" id="UP001500016"/>
    </source>
</evidence>
<organism evidence="2 3">
    <name type="scientific">Streptomyces albiaxialis</name>
    <dbReference type="NCBI Taxonomy" id="329523"/>
    <lineage>
        <taxon>Bacteria</taxon>
        <taxon>Bacillati</taxon>
        <taxon>Actinomycetota</taxon>
        <taxon>Actinomycetes</taxon>
        <taxon>Kitasatosporales</taxon>
        <taxon>Streptomycetaceae</taxon>
        <taxon>Streptomyces</taxon>
    </lineage>
</organism>
<dbReference type="EMBL" id="BAAAPE010000005">
    <property type="protein sequence ID" value="GAA2068531.1"/>
    <property type="molecule type" value="Genomic_DNA"/>
</dbReference>
<gene>
    <name evidence="2" type="ORF">GCM10009801_16850</name>
</gene>
<comment type="caution">
    <text evidence="2">The sequence shown here is derived from an EMBL/GenBank/DDBJ whole genome shotgun (WGS) entry which is preliminary data.</text>
</comment>
<sequence length="111" mass="11941">MTLPRPRVRPSRHPSLGVLLCCVLLAPPLSGCGLFDVDPAPYSVMLCWILSLMARVTPFSSVAIMEFQARLSCRYRSIDMTAASLTLKRCAGSPVVRPVTTSSSMAAASAR</sequence>
<feature type="transmembrane region" description="Helical" evidence="1">
    <location>
        <begin position="41"/>
        <end position="67"/>
    </location>
</feature>
<name>A0ABP5HAT8_9ACTN</name>
<keyword evidence="1" id="KW-1133">Transmembrane helix</keyword>
<keyword evidence="1" id="KW-0812">Transmembrane</keyword>
<keyword evidence="3" id="KW-1185">Reference proteome</keyword>
<proteinExistence type="predicted"/>
<keyword evidence="1" id="KW-0472">Membrane</keyword>